<feature type="region of interest" description="Disordered" evidence="2">
    <location>
        <begin position="254"/>
        <end position="331"/>
    </location>
</feature>
<dbReference type="InterPro" id="IPR018287">
    <property type="entry name" value="Hap4_TF_heteromerisation"/>
</dbReference>
<feature type="region of interest" description="Disordered" evidence="2">
    <location>
        <begin position="56"/>
        <end position="75"/>
    </location>
</feature>
<feature type="compositionally biased region" description="Polar residues" evidence="2">
    <location>
        <begin position="319"/>
        <end position="329"/>
    </location>
</feature>
<feature type="region of interest" description="Disordered" evidence="2">
    <location>
        <begin position="407"/>
        <end position="450"/>
    </location>
</feature>
<organism evidence="4 5">
    <name type="scientific">Pachysolen tannophilus NRRL Y-2460</name>
    <dbReference type="NCBI Taxonomy" id="669874"/>
    <lineage>
        <taxon>Eukaryota</taxon>
        <taxon>Fungi</taxon>
        <taxon>Dikarya</taxon>
        <taxon>Ascomycota</taxon>
        <taxon>Saccharomycotina</taxon>
        <taxon>Pichiomycetes</taxon>
        <taxon>Pachysolenaceae</taxon>
        <taxon>Pachysolen</taxon>
    </lineage>
</organism>
<protein>
    <recommendedName>
        <fullName evidence="3">Hap4 transcription factor heteromerisation domain-containing protein</fullName>
    </recommendedName>
</protein>
<accession>A0A1E4U110</accession>
<evidence type="ECO:0000256" key="2">
    <source>
        <dbReference type="SAM" id="MobiDB-lite"/>
    </source>
</evidence>
<dbReference type="Proteomes" id="UP000094236">
    <property type="component" value="Unassembled WGS sequence"/>
</dbReference>
<evidence type="ECO:0000256" key="1">
    <source>
        <dbReference type="ARBA" id="ARBA00023242"/>
    </source>
</evidence>
<keyword evidence="1" id="KW-0539">Nucleus</keyword>
<feature type="region of interest" description="Disordered" evidence="2">
    <location>
        <begin position="131"/>
        <end position="238"/>
    </location>
</feature>
<feature type="compositionally biased region" description="Low complexity" evidence="2">
    <location>
        <begin position="163"/>
        <end position="231"/>
    </location>
</feature>
<feature type="compositionally biased region" description="Polar residues" evidence="2">
    <location>
        <begin position="428"/>
        <end position="438"/>
    </location>
</feature>
<feature type="region of interest" description="Disordered" evidence="2">
    <location>
        <begin position="466"/>
        <end position="503"/>
    </location>
</feature>
<dbReference type="GO" id="GO:0006355">
    <property type="term" value="P:regulation of DNA-templated transcription"/>
    <property type="evidence" value="ECO:0007669"/>
    <property type="project" value="InterPro"/>
</dbReference>
<dbReference type="Pfam" id="PF10297">
    <property type="entry name" value="Hap4_Hap_bind"/>
    <property type="match status" value="1"/>
</dbReference>
<dbReference type="GO" id="GO:0005634">
    <property type="term" value="C:nucleus"/>
    <property type="evidence" value="ECO:0007669"/>
    <property type="project" value="InterPro"/>
</dbReference>
<dbReference type="AlphaFoldDB" id="A0A1E4U110"/>
<gene>
    <name evidence="4" type="ORF">PACTADRAFT_83146</name>
</gene>
<feature type="region of interest" description="Disordered" evidence="2">
    <location>
        <begin position="1"/>
        <end position="31"/>
    </location>
</feature>
<dbReference type="EMBL" id="KV454011">
    <property type="protein sequence ID" value="ODV97713.1"/>
    <property type="molecule type" value="Genomic_DNA"/>
</dbReference>
<sequence>MSTADHITNNNIDKLHNNSNKCHHTANGRPIHNILHGTTTGTTNYRIQKFPHPILKRPVTNHSQDPMSISRKPPSCNNLQVSAGASALASRNTTSHNGGTRAHAHIAHAAHTANISPAAAVSAALALSEKKQMNQKDSNDSSSITIKTSKKWVLPPRPKPGRKPLLGAHSSSSTSPSPLSSASALSASPAVSSPVLSANTNTNTNKSKAQKQTQKQKQAQAQTQSQNAESSTGTGYAEQAKRNIVKQENVPIAPAPAPIHTHTHTSTSTPTPTSNSTLASASASVSASVSDKNMSRSISSSKSPVKVPIPSYSPAAETQRVQPQKNQSPAPLIADTVKSKITTVKPKATCGAKRGRKPSSAKNKAIQEAVKSNPLKQAILKVNEENYYLKLEVIKLVSDLKSLKNEVQEQQRQKSQGLEGSPGDDINMTITNPQNQVLDSVPMVGKSSSNLTENNMTIYKLHESNDGSVEKGKQQQQQPQESQESQQLQEQNLQEVRKSRKRVHDEDINDLIVSLIDLNHSQKLQKNELKNQEIQPVSPFTKTPIDQNQMGEEVLIDQAQNLNASLQKNVETVENFNNASKRAKETFKQPFTRNIQESTPMTIDGTFENIASSPNDFEHAHIRDDDSAEIESLTPNSLLSLSKTNSTIEDLELGESYHYGHLHESLLGNGDDNKNRFNNLKLLDIPELVKFDLDNAAQGEQQQEQANLQKQPNGVNEGVNNFDSDFTFWKDDLLGAAGSTSSSKIKNNLVFNTTSTLDELIMKRQKEREEELLRYDDQINDFLDFNNNNDSNDFLINDDWTLDEFDTESTFLI</sequence>
<keyword evidence="5" id="KW-1185">Reference proteome</keyword>
<reference evidence="5" key="1">
    <citation type="submission" date="2016-05" db="EMBL/GenBank/DDBJ databases">
        <title>Comparative genomics of biotechnologically important yeasts.</title>
        <authorList>
            <consortium name="DOE Joint Genome Institute"/>
            <person name="Riley R."/>
            <person name="Haridas S."/>
            <person name="Wolfe K.H."/>
            <person name="Lopes M.R."/>
            <person name="Hittinger C.T."/>
            <person name="Goker M."/>
            <person name="Salamov A."/>
            <person name="Wisecaver J."/>
            <person name="Long T.M."/>
            <person name="Aerts A.L."/>
            <person name="Barry K."/>
            <person name="Choi C."/>
            <person name="Clum A."/>
            <person name="Coughlan A.Y."/>
            <person name="Deshpande S."/>
            <person name="Douglass A.P."/>
            <person name="Hanson S.J."/>
            <person name="Klenk H.-P."/>
            <person name="Labutti K."/>
            <person name="Lapidus A."/>
            <person name="Lindquist E."/>
            <person name="Lipzen A."/>
            <person name="Meier-Kolthoff J.P."/>
            <person name="Ohm R.A."/>
            <person name="Otillar R.P."/>
            <person name="Pangilinan J."/>
            <person name="Peng Y."/>
            <person name="Rokas A."/>
            <person name="Rosa C.A."/>
            <person name="Scheuner C."/>
            <person name="Sibirny A.A."/>
            <person name="Slot J.C."/>
            <person name="Stielow J.B."/>
            <person name="Sun H."/>
            <person name="Kurtzman C.P."/>
            <person name="Blackwell M."/>
            <person name="Grigoriev I.V."/>
            <person name="Jeffries T.W."/>
        </authorList>
    </citation>
    <scope>NUCLEOTIDE SEQUENCE [LARGE SCALE GENOMIC DNA]</scope>
    <source>
        <strain evidence="5">NRRL Y-2460</strain>
    </source>
</reference>
<evidence type="ECO:0000313" key="5">
    <source>
        <dbReference type="Proteomes" id="UP000094236"/>
    </source>
</evidence>
<feature type="compositionally biased region" description="Low complexity" evidence="2">
    <location>
        <begin position="474"/>
        <end position="494"/>
    </location>
</feature>
<feature type="compositionally biased region" description="Polar residues" evidence="2">
    <location>
        <begin position="1"/>
        <end position="20"/>
    </location>
</feature>
<evidence type="ECO:0000313" key="4">
    <source>
        <dbReference type="EMBL" id="ODV97713.1"/>
    </source>
</evidence>
<name>A0A1E4U110_PACTA</name>
<dbReference type="OrthoDB" id="5374328at2759"/>
<feature type="domain" description="Hap4 transcription factor heteromerisation" evidence="3">
    <location>
        <begin position="148"/>
        <end position="164"/>
    </location>
</feature>
<proteinExistence type="predicted"/>
<feature type="compositionally biased region" description="Low complexity" evidence="2">
    <location>
        <begin position="258"/>
        <end position="314"/>
    </location>
</feature>
<evidence type="ECO:0000259" key="3">
    <source>
        <dbReference type="Pfam" id="PF10297"/>
    </source>
</evidence>